<organism evidence="1 2">
    <name type="scientific">Acetobacter vaccinii</name>
    <dbReference type="NCBI Taxonomy" id="2592655"/>
    <lineage>
        <taxon>Bacteria</taxon>
        <taxon>Pseudomonadati</taxon>
        <taxon>Pseudomonadota</taxon>
        <taxon>Alphaproteobacteria</taxon>
        <taxon>Acetobacterales</taxon>
        <taxon>Acetobacteraceae</taxon>
        <taxon>Acetobacter</taxon>
    </lineage>
</organism>
<proteinExistence type="predicted"/>
<dbReference type="AlphaFoldDB" id="A0A5C1YTM3"/>
<dbReference type="Pfam" id="PF06258">
    <property type="entry name" value="Mito_fiss_Elm1"/>
    <property type="match status" value="1"/>
</dbReference>
<gene>
    <name evidence="1" type="ORF">FLP30_08240</name>
</gene>
<dbReference type="PANTHER" id="PTHR33986">
    <property type="entry name" value="OS02G0535700 PROTEIN"/>
    <property type="match status" value="1"/>
</dbReference>
<dbReference type="OrthoDB" id="272235at2"/>
<dbReference type="EMBL" id="CP043506">
    <property type="protein sequence ID" value="QEO18640.1"/>
    <property type="molecule type" value="Genomic_DNA"/>
</dbReference>
<dbReference type="KEGG" id="acek:FLP30_08240"/>
<protein>
    <recommendedName>
        <fullName evidence="3">Nucleoside-diphosphate sugar epimerase</fullName>
    </recommendedName>
</protein>
<dbReference type="PANTHER" id="PTHR33986:SF15">
    <property type="entry name" value="MITOCHONDRIAL FISSION PROTEIN ELM1"/>
    <property type="match status" value="1"/>
</dbReference>
<sequence>MTSAVYAGTVAGSNTVADTVQCAAFVVGEDFAGMRSQALGLAERAGWRSTFCPVRPDRIARLALGGPAWLGRPFLRGHDGKALEDSPDLAQSAVVISVGGKGGAMGAALRSSRHPVVQVQNPRQNLSRFDLIVACRHDDLSGPNILVGRTAVHGLTEPCLRAARQVWQPRFEHLPRPLVAALVGGGNGRYRFTDAEAHRLGQVLVNTVKAEGGSLIVTPSRRTQPSALKILAGYVQQVNGVLWDGEGENPYVGLIACADSLVVTMDSVSMVSEAVAGEAPVTVFPLPGRSHRISHFIEELELAERVRVLDSTADRLPRSWGVRPLDDTPELVGEMHRRLGF</sequence>
<reference evidence="1 2" key="1">
    <citation type="submission" date="2019-09" db="EMBL/GenBank/DDBJ databases">
        <title>Genome sequencing of strain KACC 21233.</title>
        <authorList>
            <person name="Heo J."/>
            <person name="Kim S.-J."/>
            <person name="Kim J.-S."/>
            <person name="Hong S.-B."/>
            <person name="Kwon S.-W."/>
        </authorList>
    </citation>
    <scope>NUCLEOTIDE SEQUENCE [LARGE SCALE GENOMIC DNA]</scope>
    <source>
        <strain evidence="1 2">KACC 21233</strain>
    </source>
</reference>
<accession>A0A5C1YTM3</accession>
<evidence type="ECO:0000313" key="1">
    <source>
        <dbReference type="EMBL" id="QEO18640.1"/>
    </source>
</evidence>
<dbReference type="Proteomes" id="UP000324536">
    <property type="component" value="Chromosome"/>
</dbReference>
<keyword evidence="2" id="KW-1185">Reference proteome</keyword>
<evidence type="ECO:0000313" key="2">
    <source>
        <dbReference type="Proteomes" id="UP000324536"/>
    </source>
</evidence>
<dbReference type="RefSeq" id="WP_149280299.1">
    <property type="nucleotide sequence ID" value="NZ_CP043506.1"/>
</dbReference>
<name>A0A5C1YTM3_9PROT</name>
<evidence type="ECO:0008006" key="3">
    <source>
        <dbReference type="Google" id="ProtNLM"/>
    </source>
</evidence>
<dbReference type="InterPro" id="IPR009367">
    <property type="entry name" value="Elm1-like"/>
</dbReference>